<organism evidence="1 2">
    <name type="scientific">Pedobacter cryoconitis</name>
    <dbReference type="NCBI Taxonomy" id="188932"/>
    <lineage>
        <taxon>Bacteria</taxon>
        <taxon>Pseudomonadati</taxon>
        <taxon>Bacteroidota</taxon>
        <taxon>Sphingobacteriia</taxon>
        <taxon>Sphingobacteriales</taxon>
        <taxon>Sphingobacteriaceae</taxon>
        <taxon>Pedobacter</taxon>
    </lineage>
</organism>
<comment type="caution">
    <text evidence="1">The sequence shown here is derived from an EMBL/GenBank/DDBJ whole genome shotgun (WGS) entry which is preliminary data.</text>
</comment>
<reference evidence="1 2" key="1">
    <citation type="submission" date="2020-08" db="EMBL/GenBank/DDBJ databases">
        <title>Genomic Encyclopedia of Type Strains, Phase IV (KMG-V): Genome sequencing to study the core and pangenomes of soil and plant-associated prokaryotes.</title>
        <authorList>
            <person name="Whitman W."/>
        </authorList>
    </citation>
    <scope>NUCLEOTIDE SEQUENCE [LARGE SCALE GENOMIC DNA]</scope>
    <source>
        <strain evidence="1 2">MP7CTX6</strain>
    </source>
</reference>
<name>A0A7W8YPA6_9SPHI</name>
<evidence type="ECO:0000313" key="2">
    <source>
        <dbReference type="Proteomes" id="UP000537718"/>
    </source>
</evidence>
<proteinExistence type="predicted"/>
<evidence type="ECO:0000313" key="1">
    <source>
        <dbReference type="EMBL" id="MBB5619347.1"/>
    </source>
</evidence>
<protein>
    <submittedName>
        <fullName evidence="1">Uncharacterized protein</fullName>
    </submittedName>
</protein>
<dbReference type="RefSeq" id="WP_183865501.1">
    <property type="nucleotide sequence ID" value="NZ_JACHCF010000001.1"/>
</dbReference>
<dbReference type="Proteomes" id="UP000537718">
    <property type="component" value="Unassembled WGS sequence"/>
</dbReference>
<accession>A0A7W8YPA6</accession>
<dbReference type="EMBL" id="JACHCF010000001">
    <property type="protein sequence ID" value="MBB5619347.1"/>
    <property type="molecule type" value="Genomic_DNA"/>
</dbReference>
<sequence length="52" mass="5683">MAIIQEGTVLAGIRERIGNLAFTAFKDILSDEVFKSVCCGRFTNQDMSGKSI</sequence>
<gene>
    <name evidence="1" type="ORF">HDE69_000383</name>
</gene>
<dbReference type="AlphaFoldDB" id="A0A7W8YPA6"/>